<keyword evidence="4" id="KW-1185">Reference proteome</keyword>
<accession>A0A5B6X4C8</accession>
<evidence type="ECO:0000256" key="1">
    <source>
        <dbReference type="SAM" id="MobiDB-lite"/>
    </source>
</evidence>
<dbReference type="PANTHER" id="PTHR32108:SF5">
    <property type="entry name" value="DYNACTIN SUBUNIT 1-LIKE"/>
    <property type="match status" value="1"/>
</dbReference>
<organism evidence="3 4">
    <name type="scientific">Gossypium australe</name>
    <dbReference type="NCBI Taxonomy" id="47621"/>
    <lineage>
        <taxon>Eukaryota</taxon>
        <taxon>Viridiplantae</taxon>
        <taxon>Streptophyta</taxon>
        <taxon>Embryophyta</taxon>
        <taxon>Tracheophyta</taxon>
        <taxon>Spermatophyta</taxon>
        <taxon>Magnoliopsida</taxon>
        <taxon>eudicotyledons</taxon>
        <taxon>Gunneridae</taxon>
        <taxon>Pentapetalae</taxon>
        <taxon>rosids</taxon>
        <taxon>malvids</taxon>
        <taxon>Malvales</taxon>
        <taxon>Malvaceae</taxon>
        <taxon>Malvoideae</taxon>
        <taxon>Gossypium</taxon>
    </lineage>
</organism>
<dbReference type="Proteomes" id="UP000325315">
    <property type="component" value="Unassembled WGS sequence"/>
</dbReference>
<dbReference type="InterPro" id="IPR005162">
    <property type="entry name" value="Retrotrans_gag_dom"/>
</dbReference>
<sequence length="447" mass="51536">MQDQMQEQLAKLQQEMRDQMLEAQKNMMAQMAQLLNGVMDKRKGLMTNTGEDNEDFPPGFTPSHAQTQPDVWYNQLSRARISSWRDLAQAFMKQYNHVTDMAPDRITLQNMEKSNESFRQYAQRWREIAMQVQPPLLEKETTMLFINTLKAPFITHMIGSTTKSFADIVMAGEMIENAIRGDKIEAGKLLKENCTAFKKVVERLIKMGIVKFDDTPSAENPLPNHRDKGINVIGENIVRRIKEDIAEVKTLLRMIWREMVRRGLILSDFVEGCEGVRDYCEFHKVEGHKIQECVEFRVLVQSLIDNKELEFYEKDSEGGNIYTTEGELTKQKVNYPRIIISRPRSMEGGTQVAPKVVIQKPISFPYKDNKMVPWNYDCNVTIPGRENLARTSKEVQSEGSYTRCGRRYDLVNVKTVPVKAKILVVEREKGAEALINEPVKEEEAKEF</sequence>
<dbReference type="EMBL" id="SMMG02000001">
    <property type="protein sequence ID" value="KAA3487855.1"/>
    <property type="molecule type" value="Genomic_DNA"/>
</dbReference>
<protein>
    <recommendedName>
        <fullName evidence="2">Retrotransposon gag domain-containing protein</fullName>
    </recommendedName>
</protein>
<comment type="caution">
    <text evidence="3">The sequence shown here is derived from an EMBL/GenBank/DDBJ whole genome shotgun (WGS) entry which is preliminary data.</text>
</comment>
<dbReference type="OrthoDB" id="1435288at2759"/>
<dbReference type="AlphaFoldDB" id="A0A5B6X4C8"/>
<dbReference type="PANTHER" id="PTHR32108">
    <property type="entry name" value="DNA-DIRECTED RNA POLYMERASE SUBUNIT ALPHA"/>
    <property type="match status" value="1"/>
</dbReference>
<evidence type="ECO:0000313" key="3">
    <source>
        <dbReference type="EMBL" id="KAA3487855.1"/>
    </source>
</evidence>
<feature type="domain" description="Retrotransposon gag" evidence="2">
    <location>
        <begin position="68"/>
        <end position="147"/>
    </location>
</feature>
<name>A0A5B6X4C8_9ROSI</name>
<proteinExistence type="predicted"/>
<gene>
    <name evidence="3" type="ORF">EPI10_031654</name>
</gene>
<feature type="region of interest" description="Disordered" evidence="1">
    <location>
        <begin position="45"/>
        <end position="68"/>
    </location>
</feature>
<reference evidence="4" key="1">
    <citation type="journal article" date="2019" name="Plant Biotechnol. J.">
        <title>Genome sequencing of the Australian wild diploid species Gossypium australe highlights disease resistance and delayed gland morphogenesis.</title>
        <authorList>
            <person name="Cai Y."/>
            <person name="Cai X."/>
            <person name="Wang Q."/>
            <person name="Wang P."/>
            <person name="Zhang Y."/>
            <person name="Cai C."/>
            <person name="Xu Y."/>
            <person name="Wang K."/>
            <person name="Zhou Z."/>
            <person name="Wang C."/>
            <person name="Geng S."/>
            <person name="Li B."/>
            <person name="Dong Q."/>
            <person name="Hou Y."/>
            <person name="Wang H."/>
            <person name="Ai P."/>
            <person name="Liu Z."/>
            <person name="Yi F."/>
            <person name="Sun M."/>
            <person name="An G."/>
            <person name="Cheng J."/>
            <person name="Zhang Y."/>
            <person name="Shi Q."/>
            <person name="Xie Y."/>
            <person name="Shi X."/>
            <person name="Chang Y."/>
            <person name="Huang F."/>
            <person name="Chen Y."/>
            <person name="Hong S."/>
            <person name="Mi L."/>
            <person name="Sun Q."/>
            <person name="Zhang L."/>
            <person name="Zhou B."/>
            <person name="Peng R."/>
            <person name="Zhang X."/>
            <person name="Liu F."/>
        </authorList>
    </citation>
    <scope>NUCLEOTIDE SEQUENCE [LARGE SCALE GENOMIC DNA]</scope>
    <source>
        <strain evidence="4">cv. PA1801</strain>
    </source>
</reference>
<evidence type="ECO:0000313" key="4">
    <source>
        <dbReference type="Proteomes" id="UP000325315"/>
    </source>
</evidence>
<dbReference type="Pfam" id="PF03732">
    <property type="entry name" value="Retrotrans_gag"/>
    <property type="match status" value="1"/>
</dbReference>
<evidence type="ECO:0000259" key="2">
    <source>
        <dbReference type="Pfam" id="PF03732"/>
    </source>
</evidence>